<protein>
    <submittedName>
        <fullName evidence="2">Glycosyltransferase</fullName>
    </submittedName>
</protein>
<sequence length="288" mass="30916">MEQAVLTADAMPWDVGTGGNLSVTRAAYLDVSGNDERLGTGSAGRAGNDLDLFRRLMRAGVEARFEPELLVLHERTTPDEYRSRCWAYGFGIGVSVTHLLARGDTGAWRVLFAWIAMRVRGFVATRRPRALVAEVRVVLGTVHGALPWRPAALEAVRSGSQGVTRWDDLLLAPTPTRAVPAQPPTLSVLVPAYNAAGTTGDALESASVQRPPPLEVVVSEDGSEGDLDRALTGFGDRIRVVRGPNRGLPTARNPFRFGLSSQDLAEAVLGVRDPLYPLIVGARVHVPA</sequence>
<accession>A0A6P0GF53</accession>
<dbReference type="CDD" id="cd00761">
    <property type="entry name" value="Glyco_tranf_GTA_type"/>
    <property type="match status" value="1"/>
</dbReference>
<dbReference type="Proteomes" id="UP000471126">
    <property type="component" value="Unassembled WGS sequence"/>
</dbReference>
<dbReference type="EMBL" id="JAAGWE010000012">
    <property type="protein sequence ID" value="NEM05897.1"/>
    <property type="molecule type" value="Genomic_DNA"/>
</dbReference>
<dbReference type="InterPro" id="IPR050834">
    <property type="entry name" value="Glycosyltransf_2"/>
</dbReference>
<dbReference type="PANTHER" id="PTHR43685">
    <property type="entry name" value="GLYCOSYLTRANSFERASE"/>
    <property type="match status" value="1"/>
</dbReference>
<dbReference type="InterPro" id="IPR001173">
    <property type="entry name" value="Glyco_trans_2-like"/>
</dbReference>
<reference evidence="2 3" key="1">
    <citation type="submission" date="2019-12" db="EMBL/GenBank/DDBJ databases">
        <title>WGS of CPCC 203550 I12A-02606.</title>
        <authorList>
            <person name="Jiang Z."/>
        </authorList>
    </citation>
    <scope>NUCLEOTIDE SEQUENCE [LARGE SCALE GENOMIC DNA]</scope>
    <source>
        <strain evidence="2 3">I12A-02606</strain>
    </source>
</reference>
<dbReference type="SUPFAM" id="SSF53448">
    <property type="entry name" value="Nucleotide-diphospho-sugar transferases"/>
    <property type="match status" value="2"/>
</dbReference>
<name>A0A6P0GF53_9ACTN</name>
<evidence type="ECO:0000313" key="2">
    <source>
        <dbReference type="EMBL" id="NEM05897.1"/>
    </source>
</evidence>
<dbReference type="GO" id="GO:0016740">
    <property type="term" value="F:transferase activity"/>
    <property type="evidence" value="ECO:0007669"/>
    <property type="project" value="UniProtKB-KW"/>
</dbReference>
<dbReference type="RefSeq" id="WP_163476057.1">
    <property type="nucleotide sequence ID" value="NZ_JAAGWE010000012.1"/>
</dbReference>
<gene>
    <name evidence="2" type="ORF">GCU54_07660</name>
</gene>
<comment type="caution">
    <text evidence="2">The sequence shown here is derived from an EMBL/GenBank/DDBJ whole genome shotgun (WGS) entry which is preliminary data.</text>
</comment>
<proteinExistence type="predicted"/>
<dbReference type="Gene3D" id="3.90.550.10">
    <property type="entry name" value="Spore Coat Polysaccharide Biosynthesis Protein SpsA, Chain A"/>
    <property type="match status" value="2"/>
</dbReference>
<dbReference type="Pfam" id="PF00535">
    <property type="entry name" value="Glycos_transf_2"/>
    <property type="match status" value="1"/>
</dbReference>
<dbReference type="PANTHER" id="PTHR43685:SF12">
    <property type="entry name" value="GLYCOSYL TRANSFERASE FAMILY 2"/>
    <property type="match status" value="1"/>
</dbReference>
<dbReference type="AlphaFoldDB" id="A0A6P0GF53"/>
<feature type="domain" description="Glycosyltransferase 2-like" evidence="1">
    <location>
        <begin position="187"/>
        <end position="253"/>
    </location>
</feature>
<organism evidence="2 3">
    <name type="scientific">Geodermatophilus normandii</name>
    <dbReference type="NCBI Taxonomy" id="1137989"/>
    <lineage>
        <taxon>Bacteria</taxon>
        <taxon>Bacillati</taxon>
        <taxon>Actinomycetota</taxon>
        <taxon>Actinomycetes</taxon>
        <taxon>Geodermatophilales</taxon>
        <taxon>Geodermatophilaceae</taxon>
        <taxon>Geodermatophilus</taxon>
    </lineage>
</organism>
<evidence type="ECO:0000259" key="1">
    <source>
        <dbReference type="Pfam" id="PF00535"/>
    </source>
</evidence>
<keyword evidence="2" id="KW-0808">Transferase</keyword>
<evidence type="ECO:0000313" key="3">
    <source>
        <dbReference type="Proteomes" id="UP000471126"/>
    </source>
</evidence>
<dbReference type="InterPro" id="IPR029044">
    <property type="entry name" value="Nucleotide-diphossugar_trans"/>
</dbReference>